<evidence type="ECO:0000313" key="1">
    <source>
        <dbReference type="EMBL" id="GAA4782480.1"/>
    </source>
</evidence>
<sequence length="93" mass="10400">MSTEFGEHAFNTRRAITQGEDALINIRQALEYALREIERCQARYQAAPLHEKPRVLNHALSTVCTWATVNARIGLAADAQAELHAIVSRMSPQ</sequence>
<dbReference type="EMBL" id="BAABJE010000001">
    <property type="protein sequence ID" value="GAA4782480.1"/>
    <property type="molecule type" value="Genomic_DNA"/>
</dbReference>
<comment type="caution">
    <text evidence="1">The sequence shown here is derived from an EMBL/GenBank/DDBJ whole genome shotgun (WGS) entry which is preliminary data.</text>
</comment>
<protein>
    <submittedName>
        <fullName evidence="1">Uncharacterized protein</fullName>
    </submittedName>
</protein>
<accession>A0ABP9AKH9</accession>
<dbReference type="Proteomes" id="UP001499959">
    <property type="component" value="Unassembled WGS sequence"/>
</dbReference>
<proteinExistence type="predicted"/>
<gene>
    <name evidence="1" type="ORF">GCM10023307_03780</name>
</gene>
<keyword evidence="2" id="KW-1185">Reference proteome</keyword>
<dbReference type="RefSeq" id="WP_345301574.1">
    <property type="nucleotide sequence ID" value="NZ_BAABJE010000001.1"/>
</dbReference>
<evidence type="ECO:0000313" key="2">
    <source>
        <dbReference type="Proteomes" id="UP001499959"/>
    </source>
</evidence>
<organism evidence="1 2">
    <name type="scientific">Lysobacter hankyongensis</name>
    <dbReference type="NCBI Taxonomy" id="1176535"/>
    <lineage>
        <taxon>Bacteria</taxon>
        <taxon>Pseudomonadati</taxon>
        <taxon>Pseudomonadota</taxon>
        <taxon>Gammaproteobacteria</taxon>
        <taxon>Lysobacterales</taxon>
        <taxon>Lysobacteraceae</taxon>
        <taxon>Lysobacter</taxon>
    </lineage>
</organism>
<name>A0ABP9AKH9_9GAMM</name>
<reference evidence="2" key="1">
    <citation type="journal article" date="2019" name="Int. J. Syst. Evol. Microbiol.">
        <title>The Global Catalogue of Microorganisms (GCM) 10K type strain sequencing project: providing services to taxonomists for standard genome sequencing and annotation.</title>
        <authorList>
            <consortium name="The Broad Institute Genomics Platform"/>
            <consortium name="The Broad Institute Genome Sequencing Center for Infectious Disease"/>
            <person name="Wu L."/>
            <person name="Ma J."/>
        </authorList>
    </citation>
    <scope>NUCLEOTIDE SEQUENCE [LARGE SCALE GENOMIC DNA]</scope>
    <source>
        <strain evidence="2">JCM 18204</strain>
    </source>
</reference>